<sequence>MQGCKHCSRVTWPSPPCHPVWPPSSKGLWNLPSQPRTTLAINPTMQAARHVQEQLEPDIYDNVWHSVRKYTVEGCRTVSRPVSGHSARGGAGSAASSTRSGRTCQRQRPKRDNWTIEETGIQARTLGLPSPHLTDRRAGPGLLRHRIAY</sequence>
<accession>A0A9P8YG77</accession>
<evidence type="ECO:0000313" key="2">
    <source>
        <dbReference type="EMBL" id="KAH7037404.1"/>
    </source>
</evidence>
<comment type="caution">
    <text evidence="2">The sequence shown here is derived from an EMBL/GenBank/DDBJ whole genome shotgun (WGS) entry which is preliminary data.</text>
</comment>
<dbReference type="EMBL" id="JAGTJQ010000002">
    <property type="protein sequence ID" value="KAH7037404.1"/>
    <property type="molecule type" value="Genomic_DNA"/>
</dbReference>
<organism evidence="2 3">
    <name type="scientific">Microdochium trichocladiopsis</name>
    <dbReference type="NCBI Taxonomy" id="1682393"/>
    <lineage>
        <taxon>Eukaryota</taxon>
        <taxon>Fungi</taxon>
        <taxon>Dikarya</taxon>
        <taxon>Ascomycota</taxon>
        <taxon>Pezizomycotina</taxon>
        <taxon>Sordariomycetes</taxon>
        <taxon>Xylariomycetidae</taxon>
        <taxon>Xylariales</taxon>
        <taxon>Microdochiaceae</taxon>
        <taxon>Microdochium</taxon>
    </lineage>
</organism>
<feature type="compositionally biased region" description="Low complexity" evidence="1">
    <location>
        <begin position="93"/>
        <end position="102"/>
    </location>
</feature>
<reference evidence="2" key="1">
    <citation type="journal article" date="2021" name="Nat. Commun.">
        <title>Genetic determinants of endophytism in the Arabidopsis root mycobiome.</title>
        <authorList>
            <person name="Mesny F."/>
            <person name="Miyauchi S."/>
            <person name="Thiergart T."/>
            <person name="Pickel B."/>
            <person name="Atanasova L."/>
            <person name="Karlsson M."/>
            <person name="Huettel B."/>
            <person name="Barry K.W."/>
            <person name="Haridas S."/>
            <person name="Chen C."/>
            <person name="Bauer D."/>
            <person name="Andreopoulos W."/>
            <person name="Pangilinan J."/>
            <person name="LaButti K."/>
            <person name="Riley R."/>
            <person name="Lipzen A."/>
            <person name="Clum A."/>
            <person name="Drula E."/>
            <person name="Henrissat B."/>
            <person name="Kohler A."/>
            <person name="Grigoriev I.V."/>
            <person name="Martin F.M."/>
            <person name="Hacquard S."/>
        </authorList>
    </citation>
    <scope>NUCLEOTIDE SEQUENCE</scope>
    <source>
        <strain evidence="2">MPI-CAGE-CH-0230</strain>
    </source>
</reference>
<evidence type="ECO:0000256" key="1">
    <source>
        <dbReference type="SAM" id="MobiDB-lite"/>
    </source>
</evidence>
<dbReference type="GeneID" id="70192711"/>
<protein>
    <submittedName>
        <fullName evidence="2">Uncharacterized protein</fullName>
    </submittedName>
</protein>
<dbReference type="RefSeq" id="XP_046016525.1">
    <property type="nucleotide sequence ID" value="XM_046163165.1"/>
</dbReference>
<dbReference type="Proteomes" id="UP000756346">
    <property type="component" value="Unassembled WGS sequence"/>
</dbReference>
<feature type="region of interest" description="Disordered" evidence="1">
    <location>
        <begin position="81"/>
        <end position="112"/>
    </location>
</feature>
<keyword evidence="3" id="KW-1185">Reference proteome</keyword>
<dbReference type="AlphaFoldDB" id="A0A9P8YG77"/>
<gene>
    <name evidence="2" type="ORF">B0I36DRAFT_65535</name>
</gene>
<proteinExistence type="predicted"/>
<evidence type="ECO:0000313" key="3">
    <source>
        <dbReference type="Proteomes" id="UP000756346"/>
    </source>
</evidence>
<name>A0A9P8YG77_9PEZI</name>